<gene>
    <name evidence="2" type="ORF">SISNIDRAFT_505987</name>
</gene>
<proteinExistence type="predicted"/>
<protein>
    <submittedName>
        <fullName evidence="2">Uncharacterized protein</fullName>
    </submittedName>
</protein>
<organism evidence="2 3">
    <name type="scientific">Sistotremastrum niveocremeum HHB9708</name>
    <dbReference type="NCBI Taxonomy" id="1314777"/>
    <lineage>
        <taxon>Eukaryota</taxon>
        <taxon>Fungi</taxon>
        <taxon>Dikarya</taxon>
        <taxon>Basidiomycota</taxon>
        <taxon>Agaricomycotina</taxon>
        <taxon>Agaricomycetes</taxon>
        <taxon>Sistotremastrales</taxon>
        <taxon>Sistotremastraceae</taxon>
        <taxon>Sertulicium</taxon>
        <taxon>Sertulicium niveocremeum</taxon>
    </lineage>
</organism>
<dbReference type="EMBL" id="KV419406">
    <property type="protein sequence ID" value="KZS93707.1"/>
    <property type="molecule type" value="Genomic_DNA"/>
</dbReference>
<accession>A0A164V0P2</accession>
<name>A0A164V0P2_9AGAM</name>
<evidence type="ECO:0000313" key="3">
    <source>
        <dbReference type="Proteomes" id="UP000076722"/>
    </source>
</evidence>
<dbReference type="Proteomes" id="UP000076722">
    <property type="component" value="Unassembled WGS sequence"/>
</dbReference>
<evidence type="ECO:0000256" key="1">
    <source>
        <dbReference type="SAM" id="MobiDB-lite"/>
    </source>
</evidence>
<feature type="region of interest" description="Disordered" evidence="1">
    <location>
        <begin position="1"/>
        <end position="30"/>
    </location>
</feature>
<evidence type="ECO:0000313" key="2">
    <source>
        <dbReference type="EMBL" id="KZS93707.1"/>
    </source>
</evidence>
<dbReference type="AlphaFoldDB" id="A0A164V0P2"/>
<reference evidence="2 3" key="1">
    <citation type="journal article" date="2016" name="Mol. Biol. Evol.">
        <title>Comparative Genomics of Early-Diverging Mushroom-Forming Fungi Provides Insights into the Origins of Lignocellulose Decay Capabilities.</title>
        <authorList>
            <person name="Nagy L.G."/>
            <person name="Riley R."/>
            <person name="Tritt A."/>
            <person name="Adam C."/>
            <person name="Daum C."/>
            <person name="Floudas D."/>
            <person name="Sun H."/>
            <person name="Yadav J.S."/>
            <person name="Pangilinan J."/>
            <person name="Larsson K.H."/>
            <person name="Matsuura K."/>
            <person name="Barry K."/>
            <person name="Labutti K."/>
            <person name="Kuo R."/>
            <person name="Ohm R.A."/>
            <person name="Bhattacharya S.S."/>
            <person name="Shirouzu T."/>
            <person name="Yoshinaga Y."/>
            <person name="Martin F.M."/>
            <person name="Grigoriev I.V."/>
            <person name="Hibbett D.S."/>
        </authorList>
    </citation>
    <scope>NUCLEOTIDE SEQUENCE [LARGE SCALE GENOMIC DNA]</scope>
    <source>
        <strain evidence="2 3">HHB9708</strain>
    </source>
</reference>
<keyword evidence="3" id="KW-1185">Reference proteome</keyword>
<sequence>MLDNDTDTTSSEGSRSPSPEPEPEPGYVPNLRLLQGLPYKELQSEISRSRVPEDFNPIHPRLTRAIHLVVFNCHPTNQAGEESKAPSDWPCIWPEPDPFSGLATNKLLETWGEHEIGLSAATWLERNARSKKEHTDRTICLSHDAVLAHLTVKLGLLNCPDIRIPRDEQWQIVNWFTTADPVTGIPSAFPPILLSNLFKAVAGGALLAGGAQALQAWLTPYFERFYLHAAHADAQFCTDQSDRDLPGDYRFPDRVMELAQFIPMVYRICRTQQVPLRHQGRFLNKAVAAIWQAHGRMRFTSERTLIPIYAQFTECGLRLLRRMIFTAAMSDKSYLWLEKAGETLVPHINEITALITSPVVLGILAISQGLKKYVHFGSNSASFNKISVVTIASFGCYYWLYRHHLDRLEAFVYRLVEAAELVLRPMLILWHVNLWHPTMRSVATTGTVGESRYFIYRVTIGRLLKKEWSSTSTEDRQSAERVGVTDADLEFESRIYDISDGTTASMPFGTLPFELLSEVLEHHDYNLEECTTAKSRLKQTLAMGQINRRMRHVALHHKPLWSTIYLEWSKEIVELYLLRSQHANDSTIYVYLDTRGRGTSHMKANLARWANFLRTQMKNIVFLNLHIQNTHGVRAIADAVNTPAPVLHTAIINLGERIRSITQLFNSHAPNLVSANIRSGLCLNFTLTTYTLLRTLASNVGPENVTQLLESMPQMPSLEDITLIGLPDLVHLPPIPTDPFALGSCRRLSIKKMRAHCVLNLLHSLSLPNLIALSVREDVEVMNNTLILMDINHLHPRYSLSAAFSTPTSTPEVLHLKLYPTRLEVSFRGFELVSCWYNSDAALDDEMLDAIHFAIMAPAPFAGFQPARLVLTDRISKQHNAHPLSLRVHHLRTMLGFVFLSYPSILELDFVDQMSRMVEVNLIRNRDWLPSLSRIRILEKSQAAEGEILNNAMNALSRLGRGLNIDSLRSSRMTINIGTIIGHYGLAGLHLLHQGNECASFPLWLAEVALTGYSLQSRDISFEPAIDLERMIKVDIDAPRVSHQAAMTPSAGPVVQVLDNGDVAEPQTTDPPGRQADLDLFSTPPSHRQRIALLPNTSTFPPEYVWRRRPEYILRRSSVSLGLRLSDRRQCSSQSYIDISLIVNWQVSSHLPQDAHLALDEHHSIVDHYRSYFAWRKKNPYALCPSIGSVQLLIRAYSLRQGLAFGLDEVN</sequence>